<dbReference type="EMBL" id="CP045484">
    <property type="protein sequence ID" value="QGR17371.1"/>
    <property type="molecule type" value="Genomic_DNA"/>
</dbReference>
<evidence type="ECO:0000313" key="3">
    <source>
        <dbReference type="EMBL" id="QGR17371.1"/>
    </source>
</evidence>
<keyword evidence="1" id="KW-1133">Transmembrane helix</keyword>
<keyword evidence="1" id="KW-0812">Transmembrane</keyword>
<organism evidence="3 4">
    <name type="scientific">Sulfurisphaera ohwakuensis</name>
    <dbReference type="NCBI Taxonomy" id="69656"/>
    <lineage>
        <taxon>Archaea</taxon>
        <taxon>Thermoproteota</taxon>
        <taxon>Thermoprotei</taxon>
        <taxon>Sulfolobales</taxon>
        <taxon>Sulfolobaceae</taxon>
        <taxon>Sulfurisphaera</taxon>
    </lineage>
</organism>
<evidence type="ECO:0000313" key="4">
    <source>
        <dbReference type="Proteomes" id="UP000427373"/>
    </source>
</evidence>
<feature type="transmembrane region" description="Helical" evidence="1">
    <location>
        <begin position="143"/>
        <end position="166"/>
    </location>
</feature>
<dbReference type="EMBL" id="JACHFY010000005">
    <property type="protein sequence ID" value="MBB5253611.1"/>
    <property type="molecule type" value="Genomic_DNA"/>
</dbReference>
<proteinExistence type="predicted"/>
<keyword evidence="1" id="KW-0472">Membrane</keyword>
<accession>A0A650CHL8</accession>
<dbReference type="Proteomes" id="UP000427373">
    <property type="component" value="Chromosome"/>
</dbReference>
<dbReference type="AlphaFoldDB" id="A0A650CHL8"/>
<dbReference type="KEGG" id="soh:D1869_09335"/>
<feature type="transmembrane region" description="Helical" evidence="1">
    <location>
        <begin position="73"/>
        <end position="100"/>
    </location>
</feature>
<dbReference type="RefSeq" id="WP_156014855.1">
    <property type="nucleotide sequence ID" value="NZ_CP045484.1"/>
</dbReference>
<dbReference type="Pfam" id="PF06157">
    <property type="entry name" value="DUF973"/>
    <property type="match status" value="1"/>
</dbReference>
<reference evidence="3 4" key="1">
    <citation type="submission" date="2019-10" db="EMBL/GenBank/DDBJ databases">
        <title>Genome Sequences from Six Type Strain Members of the Archaeal Family Sulfolobaceae: Acidianus ambivalens, Acidianus infernus, Metallosphaera prunae, Stygiolobus azoricus, Sulfolobus metallicus, and Sulfurisphaera ohwakuensis.</title>
        <authorList>
            <person name="Counts J.A."/>
            <person name="Kelly R.M."/>
        </authorList>
    </citation>
    <scope>NUCLEOTIDE SEQUENCE [LARGE SCALE GENOMIC DNA]</scope>
    <source>
        <strain evidence="3 4">TA-1</strain>
    </source>
</reference>
<dbReference type="OrthoDB" id="43689at2157"/>
<evidence type="ECO:0000256" key="1">
    <source>
        <dbReference type="SAM" id="Phobius"/>
    </source>
</evidence>
<dbReference type="GeneID" id="42801444"/>
<protein>
    <submittedName>
        <fullName evidence="3">DUF973 family protein</fullName>
    </submittedName>
</protein>
<name>A0A650CHL8_SULOH</name>
<evidence type="ECO:0000313" key="2">
    <source>
        <dbReference type="EMBL" id="MBB5253611.1"/>
    </source>
</evidence>
<feature type="transmembrane region" description="Helical" evidence="1">
    <location>
        <begin position="106"/>
        <end position="131"/>
    </location>
</feature>
<feature type="transmembrane region" description="Helical" evidence="1">
    <location>
        <begin position="20"/>
        <end position="52"/>
    </location>
</feature>
<sequence length="281" mass="30146">MSVNLDVNALNKLKDASLWFIIATLIGFIGVVTVFSEIISIVAFILLLFVAIPKLKDAFNLFLQTGKDVRNGITGANILPWGYIIIFLGGIIGIIGLFAISAVLAIFGTLLVVLGVLLEFIGGLLIGLSIYNLGRFYQSDLMWIGGILIIIPGINFVGWILTYISIDDVLKRLSPSPIIPTPAASMPSVSVYQVGTGSLSADGKASLVLYSSTQLQIQSASIDNTLISVSWDKITPYILNPGNNTVTIQFPPLTGFIRGSVYSVTLVLSNGQTVKVFLTFT</sequence>
<dbReference type="InterPro" id="IPR009321">
    <property type="entry name" value="DUF973"/>
</dbReference>
<evidence type="ECO:0000313" key="5">
    <source>
        <dbReference type="Proteomes" id="UP000582213"/>
    </source>
</evidence>
<dbReference type="Proteomes" id="UP000582213">
    <property type="component" value="Unassembled WGS sequence"/>
</dbReference>
<keyword evidence="4" id="KW-1185">Reference proteome</keyword>
<gene>
    <name evidence="3" type="ORF">D1869_09335</name>
    <name evidence="2" type="ORF">HNQ62_001380</name>
</gene>
<reference evidence="2 5" key="2">
    <citation type="submission" date="2020-08" db="EMBL/GenBank/DDBJ databases">
        <title>Genomic Encyclopedia of Type Strains, Phase IV (KMG-IV): sequencing the most valuable type-strain genomes for metagenomic binning, comparative biology and taxonomic classification.</title>
        <authorList>
            <person name="Goeker M."/>
        </authorList>
    </citation>
    <scope>NUCLEOTIDE SEQUENCE [LARGE SCALE GENOMIC DNA]</scope>
    <source>
        <strain evidence="2 5">DSM 12421</strain>
    </source>
</reference>